<evidence type="ECO:0000256" key="1">
    <source>
        <dbReference type="ARBA" id="ARBA00006643"/>
    </source>
</evidence>
<dbReference type="Pfam" id="PF01655">
    <property type="entry name" value="Ribosomal_L32e"/>
    <property type="match status" value="1"/>
</dbReference>
<dbReference type="FunFam" id="1.25.40.10:FF:000031">
    <property type="entry name" value="Pentatricopeptide repeat-containing protein mitochondrial"/>
    <property type="match status" value="1"/>
</dbReference>
<dbReference type="InterPro" id="IPR002885">
    <property type="entry name" value="PPR_rpt"/>
</dbReference>
<evidence type="ECO:0000313" key="8">
    <source>
        <dbReference type="EMBL" id="CAE6215888.1"/>
    </source>
</evidence>
<reference evidence="8" key="1">
    <citation type="submission" date="2021-01" db="EMBL/GenBank/DDBJ databases">
        <authorList>
            <person name="Bezrukov I."/>
        </authorList>
    </citation>
    <scope>NUCLEOTIDE SEQUENCE</scope>
</reference>
<keyword evidence="4" id="KW-0689">Ribosomal protein</keyword>
<dbReference type="FunFam" id="1.25.40.10:FF:000366">
    <property type="entry name" value="Pentatricopeptide (PPR) repeat-containing protein"/>
    <property type="match status" value="1"/>
</dbReference>
<dbReference type="SUPFAM" id="SSF52042">
    <property type="entry name" value="Ribosomal protein L32e"/>
    <property type="match status" value="1"/>
</dbReference>
<dbReference type="InterPro" id="IPR036351">
    <property type="entry name" value="Ribosomal_eL32_sf"/>
</dbReference>
<dbReference type="Pfam" id="PF14432">
    <property type="entry name" value="DYW_deaminase"/>
    <property type="match status" value="1"/>
</dbReference>
<dbReference type="GO" id="GO:0006412">
    <property type="term" value="P:translation"/>
    <property type="evidence" value="ECO:0007669"/>
    <property type="project" value="InterPro"/>
</dbReference>
<protein>
    <recommendedName>
        <fullName evidence="7">DYW domain-containing protein</fullName>
    </recommendedName>
</protein>
<gene>
    <name evidence="8" type="ORF">AARE701A_LOCUS20360</name>
</gene>
<evidence type="ECO:0000256" key="3">
    <source>
        <dbReference type="ARBA" id="ARBA00022737"/>
    </source>
</evidence>
<dbReference type="EMBL" id="LR999458">
    <property type="protein sequence ID" value="CAE6215888.1"/>
    <property type="molecule type" value="Genomic_DNA"/>
</dbReference>
<dbReference type="GO" id="GO:0003723">
    <property type="term" value="F:RNA binding"/>
    <property type="evidence" value="ECO:0007669"/>
    <property type="project" value="InterPro"/>
</dbReference>
<dbReference type="Pfam" id="PF01535">
    <property type="entry name" value="PPR"/>
    <property type="match status" value="3"/>
</dbReference>
<evidence type="ECO:0000256" key="5">
    <source>
        <dbReference type="ARBA" id="ARBA00023274"/>
    </source>
</evidence>
<organism evidence="8 9">
    <name type="scientific">Arabidopsis arenosa</name>
    <name type="common">Sand rock-cress</name>
    <name type="synonym">Cardaminopsis arenosa</name>
    <dbReference type="NCBI Taxonomy" id="38785"/>
    <lineage>
        <taxon>Eukaryota</taxon>
        <taxon>Viridiplantae</taxon>
        <taxon>Streptophyta</taxon>
        <taxon>Embryophyta</taxon>
        <taxon>Tracheophyta</taxon>
        <taxon>Spermatophyta</taxon>
        <taxon>Magnoliopsida</taxon>
        <taxon>eudicotyledons</taxon>
        <taxon>Gunneridae</taxon>
        <taxon>Pentapetalae</taxon>
        <taxon>rosids</taxon>
        <taxon>malvids</taxon>
        <taxon>Brassicales</taxon>
        <taxon>Brassicaceae</taxon>
        <taxon>Camelineae</taxon>
        <taxon>Arabidopsis</taxon>
    </lineage>
</organism>
<dbReference type="InterPro" id="IPR011990">
    <property type="entry name" value="TPR-like_helical_dom_sf"/>
</dbReference>
<dbReference type="PANTHER" id="PTHR47926:SF533">
    <property type="entry name" value="DYW DOMAIN-CONTAINING PROTEIN"/>
    <property type="match status" value="1"/>
</dbReference>
<dbReference type="PANTHER" id="PTHR47926">
    <property type="entry name" value="PENTATRICOPEPTIDE REPEAT-CONTAINING PROTEIN"/>
    <property type="match status" value="1"/>
</dbReference>
<keyword evidence="5" id="KW-0687">Ribonucleoprotein</keyword>
<dbReference type="Pfam" id="PF13041">
    <property type="entry name" value="PPR_2"/>
    <property type="match status" value="2"/>
</dbReference>
<dbReference type="PROSITE" id="PS51375">
    <property type="entry name" value="PPR"/>
    <property type="match status" value="3"/>
</dbReference>
<dbReference type="SMART" id="SM01393">
    <property type="entry name" value="Ribosomal_L32e"/>
    <property type="match status" value="1"/>
</dbReference>
<proteinExistence type="inferred from homology"/>
<dbReference type="GO" id="GO:0005840">
    <property type="term" value="C:ribosome"/>
    <property type="evidence" value="ECO:0007669"/>
    <property type="project" value="UniProtKB-KW"/>
</dbReference>
<comment type="similarity">
    <text evidence="2">Belongs to the eukaryotic ribosomal protein eL32 family.</text>
</comment>
<dbReference type="GO" id="GO:0008270">
    <property type="term" value="F:zinc ion binding"/>
    <property type="evidence" value="ECO:0007669"/>
    <property type="project" value="InterPro"/>
</dbReference>
<evidence type="ECO:0000256" key="6">
    <source>
        <dbReference type="PROSITE-ProRule" id="PRU00708"/>
    </source>
</evidence>
<evidence type="ECO:0000313" key="9">
    <source>
        <dbReference type="Proteomes" id="UP000682877"/>
    </source>
</evidence>
<feature type="repeat" description="PPR" evidence="6">
    <location>
        <begin position="282"/>
        <end position="316"/>
    </location>
</feature>
<keyword evidence="3" id="KW-0677">Repeat</keyword>
<evidence type="ECO:0000256" key="4">
    <source>
        <dbReference type="ARBA" id="ARBA00022980"/>
    </source>
</evidence>
<feature type="repeat" description="PPR" evidence="6">
    <location>
        <begin position="530"/>
        <end position="564"/>
    </location>
</feature>
<dbReference type="InterPro" id="IPR001515">
    <property type="entry name" value="Ribosomal_eL32"/>
</dbReference>
<dbReference type="InterPro" id="IPR046960">
    <property type="entry name" value="PPR_At4g14850-like_plant"/>
</dbReference>
<dbReference type="GO" id="GO:0003735">
    <property type="term" value="F:structural constituent of ribosome"/>
    <property type="evidence" value="ECO:0007669"/>
    <property type="project" value="InterPro"/>
</dbReference>
<dbReference type="AlphaFoldDB" id="A0A8S2B141"/>
<dbReference type="GO" id="GO:0009451">
    <property type="term" value="P:RNA modification"/>
    <property type="evidence" value="ECO:0007669"/>
    <property type="project" value="InterPro"/>
</dbReference>
<evidence type="ECO:0000259" key="7">
    <source>
        <dbReference type="Pfam" id="PF14432"/>
    </source>
</evidence>
<accession>A0A8S2B141</accession>
<feature type="repeat" description="PPR" evidence="6">
    <location>
        <begin position="429"/>
        <end position="463"/>
    </location>
</feature>
<dbReference type="FunFam" id="1.25.40.10:FF:000351">
    <property type="entry name" value="Pentatricopeptide repeat-containing protein"/>
    <property type="match status" value="1"/>
</dbReference>
<sequence length="1075" mass="121857">MVIYDCCFPLNEDNAPLAELIYDHVDIQFHLTQDDDELKLIGCGLRLSEADSDLGNDIDCSEEWEDCNDSDLGSESDKFIRGRRRHVQVRRHESWRRPNGIESRVRKKFKGVTLMPNVGYGSDKKTCHYLPNGFKKIAVHNATELELLLKWLESNDGVDCLCSRTSLVIDNPGLSPPRQEVERRMLSMDSKVGGCRESRGAGDLSTEERAQTLQTGEMWSRAIFQRFRFRAFSISHVIHGKCYRNFSVIVEFQNREVLICNHLLNRRLDEAREIFNQVPSPHVSLYTKMITGYTRSNRLVDALNLFDEMPFAKVDDALKLFKQMPRKNVISWTTMICGLDQNGWTGEALVLFKNMLGCCIKSTSRTFTCVITACANSPAFHMGIQVHGLIIKTGFLYEEYVSASLITFYANCKRTEDSRKVFDEKVQEQVAVWTALLSGYSLNRKHEDALNVFSEMMRNGILPNQSTFASGLNSCSALGTLDWGKEIHGVAVKLGLGTDAFVGNSLVVMYSDSGNVNDAVSVFTEIFKKSIVSWNSIIVGCAQHGRGKWAFVIFGQMIRLNKEPDEITFTGLLSACSHCGFLQKGRKLFYYMSSGLNHIDRKIQHYTCMVDILGRCGELKEAEKLIESMVVKPNEMVWLALLSACRMHSDVDRGEKAAAAIFNLDSKSSAAYVLLSNIYASAGRWSNVSKLRVKMKQKGIMKKPGSSWVVIRGKKHEFFSGDRPHCLRIFEKLEFLREKLKELGYVPDYRSALHDVEDEQKEEMLWYHSERLAIAFGLINTVEGSTVTVMKNLRVCEDCHTVIKLISRVVGQMGKDIVRTQSVEPGEREFLVDLKDICDVLEDNTGTKKQSKLEKLWEGVHSLAGLRNMDLRGSRNLKEIPDLSMATNLETLKLSSQTAEIPSNLRLQNFDELILCERVQLRTPLMTMLSPTLTRLGNHVDSTDFPGYFRTTNLGAHLVIFDCCFPLNEDTTTFLDGQFNYNHVDIQFRLTNSNSQLKLKGCGILLSEDFPSLDNQPCSPNILPDVCEDSAVERSFRTKMRTKMRMIIEVASIVVRSNEEARKGDIRESREYGKD</sequence>
<dbReference type="Proteomes" id="UP000682877">
    <property type="component" value="Chromosome 8"/>
</dbReference>
<name>A0A8S2B141_ARAAE</name>
<dbReference type="InterPro" id="IPR046848">
    <property type="entry name" value="E_motif"/>
</dbReference>
<feature type="domain" description="DYW" evidence="7">
    <location>
        <begin position="744"/>
        <end position="812"/>
    </location>
</feature>
<comment type="similarity">
    <text evidence="1">Belongs to the PPR family. PCMP-H subfamily.</text>
</comment>
<dbReference type="Gene3D" id="1.25.40.10">
    <property type="entry name" value="Tetratricopeptide repeat domain"/>
    <property type="match status" value="3"/>
</dbReference>
<dbReference type="SUPFAM" id="SSF52058">
    <property type="entry name" value="L domain-like"/>
    <property type="match status" value="1"/>
</dbReference>
<dbReference type="GO" id="GO:1990904">
    <property type="term" value="C:ribonucleoprotein complex"/>
    <property type="evidence" value="ECO:0007669"/>
    <property type="project" value="UniProtKB-KW"/>
</dbReference>
<evidence type="ECO:0000256" key="2">
    <source>
        <dbReference type="ARBA" id="ARBA00008431"/>
    </source>
</evidence>
<keyword evidence="9" id="KW-1185">Reference proteome</keyword>
<dbReference type="InterPro" id="IPR032867">
    <property type="entry name" value="DYW_dom"/>
</dbReference>
<dbReference type="Pfam" id="PF20431">
    <property type="entry name" value="E_motif"/>
    <property type="match status" value="1"/>
</dbReference>
<dbReference type="NCBIfam" id="TIGR00756">
    <property type="entry name" value="PPR"/>
    <property type="match status" value="3"/>
</dbReference>